<dbReference type="Pfam" id="PF13202">
    <property type="entry name" value="EF-hand_5"/>
    <property type="match status" value="2"/>
</dbReference>
<dbReference type="InterPro" id="IPR002048">
    <property type="entry name" value="EF_hand_dom"/>
</dbReference>
<feature type="domain" description="EF-hand" evidence="2">
    <location>
        <begin position="25"/>
        <end position="60"/>
    </location>
</feature>
<dbReference type="CDD" id="cd00051">
    <property type="entry name" value="EFh"/>
    <property type="match status" value="1"/>
</dbReference>
<accession>A0ABS8CF88</accession>
<keyword evidence="1" id="KW-0732">Signal</keyword>
<evidence type="ECO:0000313" key="3">
    <source>
        <dbReference type="EMBL" id="MCB5364715.1"/>
    </source>
</evidence>
<dbReference type="PROSITE" id="PS00018">
    <property type="entry name" value="EF_HAND_1"/>
    <property type="match status" value="2"/>
</dbReference>
<feature type="chain" id="PRO_5046072858" evidence="1">
    <location>
        <begin position="22"/>
        <end position="121"/>
    </location>
</feature>
<dbReference type="SUPFAM" id="SSF47473">
    <property type="entry name" value="EF-hand"/>
    <property type="match status" value="1"/>
</dbReference>
<evidence type="ECO:0000256" key="1">
    <source>
        <dbReference type="SAM" id="SignalP"/>
    </source>
</evidence>
<dbReference type="Proteomes" id="UP000776983">
    <property type="component" value="Unassembled WGS sequence"/>
</dbReference>
<protein>
    <submittedName>
        <fullName evidence="3">EF-hand domain-containing protein</fullName>
    </submittedName>
</protein>
<dbReference type="SMART" id="SM00054">
    <property type="entry name" value="EFh"/>
    <property type="match status" value="2"/>
</dbReference>
<dbReference type="EMBL" id="JACDXW010000007">
    <property type="protein sequence ID" value="MCB5364715.1"/>
    <property type="molecule type" value="Genomic_DNA"/>
</dbReference>
<evidence type="ECO:0000313" key="4">
    <source>
        <dbReference type="Proteomes" id="UP000776983"/>
    </source>
</evidence>
<dbReference type="InterPro" id="IPR011992">
    <property type="entry name" value="EF-hand-dom_pair"/>
</dbReference>
<proteinExistence type="predicted"/>
<reference evidence="3 4" key="1">
    <citation type="submission" date="2020-07" db="EMBL/GenBank/DDBJ databases">
        <title>Pusillimonas sp. nov., isolated from poultry manure in Taiwan.</title>
        <authorList>
            <person name="Lin S.-Y."/>
            <person name="Tang Y.-S."/>
            <person name="Young C.-C."/>
        </authorList>
    </citation>
    <scope>NUCLEOTIDE SEQUENCE [LARGE SCALE GENOMIC DNA]</scope>
    <source>
        <strain evidence="3 4">CC-YST705</strain>
    </source>
</reference>
<dbReference type="Gene3D" id="1.10.238.10">
    <property type="entry name" value="EF-hand"/>
    <property type="match status" value="2"/>
</dbReference>
<comment type="caution">
    <text evidence="3">The sequence shown here is derived from an EMBL/GenBank/DDBJ whole genome shotgun (WGS) entry which is preliminary data.</text>
</comment>
<feature type="signal peptide" evidence="1">
    <location>
        <begin position="1"/>
        <end position="21"/>
    </location>
</feature>
<evidence type="ECO:0000259" key="2">
    <source>
        <dbReference type="PROSITE" id="PS50222"/>
    </source>
</evidence>
<dbReference type="PROSITE" id="PS50222">
    <property type="entry name" value="EF_HAND_2"/>
    <property type="match status" value="1"/>
</dbReference>
<organism evidence="3 4">
    <name type="scientific">Mesopusillimonas faecipullorum</name>
    <dbReference type="NCBI Taxonomy" id="2755040"/>
    <lineage>
        <taxon>Bacteria</taxon>
        <taxon>Pseudomonadati</taxon>
        <taxon>Pseudomonadota</taxon>
        <taxon>Betaproteobacteria</taxon>
        <taxon>Burkholderiales</taxon>
        <taxon>Alcaligenaceae</taxon>
        <taxon>Mesopusillimonas</taxon>
    </lineage>
</organism>
<gene>
    <name evidence="3" type="ORF">H0484_13240</name>
</gene>
<name>A0ABS8CF88_9BURK</name>
<keyword evidence="4" id="KW-1185">Reference proteome</keyword>
<dbReference type="RefSeq" id="WP_226955125.1">
    <property type="nucleotide sequence ID" value="NZ_JACDXW010000007.1"/>
</dbReference>
<dbReference type="InterPro" id="IPR018247">
    <property type="entry name" value="EF_Hand_1_Ca_BS"/>
</dbReference>
<sequence>MKKYLPLTIALALSAPVLAFAQEGGAQMMTQEHFEQLDTDKSGSVSRAEYQTFMEGAFTKIDTDGNGVLTQTEAITVLTPEQISSVDTNKDGQISREEFMTQVMSDFSRHDRNGDGQLQHP</sequence>